<dbReference type="VEuPathDB" id="FungiDB:AMAG_05707"/>
<gene>
    <name evidence="1" type="ORF">AMAG_05707</name>
</gene>
<organism evidence="1 2">
    <name type="scientific">Allomyces macrogynus (strain ATCC 38327)</name>
    <name type="common">Allomyces javanicus var. macrogynus</name>
    <dbReference type="NCBI Taxonomy" id="578462"/>
    <lineage>
        <taxon>Eukaryota</taxon>
        <taxon>Fungi</taxon>
        <taxon>Fungi incertae sedis</taxon>
        <taxon>Blastocladiomycota</taxon>
        <taxon>Blastocladiomycetes</taxon>
        <taxon>Blastocladiales</taxon>
        <taxon>Blastocladiaceae</taxon>
        <taxon>Allomyces</taxon>
    </lineage>
</organism>
<sequence>MTNTNQHSQKSEDPLQLTELPYDVLFRIAKFTICDQDRVTVLRLALAAPALYVPGLHVAIQSEPQFHWQKLRMHHAKKDTLLATPKLVGRVFGVEEQLVPKNELYLDLCNEDKSDEFPKCLVANLPETVGSLRVFADFVPPRLPLAKRALTIGIPYWDAATARMVPLASTLREIHLTSGPDYVPHSADHLVHVLTRLPDSLMSLALTGYSLPGPALVALHQRLPLRLIKLQLKQCNLVRAAHVNDLPMPRSLRDLNLSRNHFDPEMPRVPHGVKALRVTIGVISANASIFAWLQLLPPSLRSLDLAGSTISVQDADVLIEHVAENVEPLQIRVNKERISLIAFERLQTRFDVVAV</sequence>
<dbReference type="Gene3D" id="3.80.10.10">
    <property type="entry name" value="Ribonuclease Inhibitor"/>
    <property type="match status" value="1"/>
</dbReference>
<evidence type="ECO:0000313" key="1">
    <source>
        <dbReference type="EMBL" id="KNE60304.1"/>
    </source>
</evidence>
<keyword evidence="2" id="KW-1185">Reference proteome</keyword>
<evidence type="ECO:0000313" key="2">
    <source>
        <dbReference type="Proteomes" id="UP000054350"/>
    </source>
</evidence>
<dbReference type="Proteomes" id="UP000054350">
    <property type="component" value="Unassembled WGS sequence"/>
</dbReference>
<reference evidence="2" key="2">
    <citation type="submission" date="2009-11" db="EMBL/GenBank/DDBJ databases">
        <title>The Genome Sequence of Allomyces macrogynus strain ATCC 38327.</title>
        <authorList>
            <consortium name="The Broad Institute Genome Sequencing Platform"/>
            <person name="Russ C."/>
            <person name="Cuomo C."/>
            <person name="Shea T."/>
            <person name="Young S.K."/>
            <person name="Zeng Q."/>
            <person name="Koehrsen M."/>
            <person name="Haas B."/>
            <person name="Borodovsky M."/>
            <person name="Guigo R."/>
            <person name="Alvarado L."/>
            <person name="Berlin A."/>
            <person name="Borenstein D."/>
            <person name="Chen Z."/>
            <person name="Engels R."/>
            <person name="Freedman E."/>
            <person name="Gellesch M."/>
            <person name="Goldberg J."/>
            <person name="Griggs A."/>
            <person name="Gujja S."/>
            <person name="Heiman D."/>
            <person name="Hepburn T."/>
            <person name="Howarth C."/>
            <person name="Jen D."/>
            <person name="Larson L."/>
            <person name="Lewis B."/>
            <person name="Mehta T."/>
            <person name="Park D."/>
            <person name="Pearson M."/>
            <person name="Roberts A."/>
            <person name="Saif S."/>
            <person name="Shenoy N."/>
            <person name="Sisk P."/>
            <person name="Stolte C."/>
            <person name="Sykes S."/>
            <person name="Walk T."/>
            <person name="White J."/>
            <person name="Yandava C."/>
            <person name="Burger G."/>
            <person name="Gray M.W."/>
            <person name="Holland P.W.H."/>
            <person name="King N."/>
            <person name="Lang F.B.F."/>
            <person name="Roger A.J."/>
            <person name="Ruiz-Trillo I."/>
            <person name="Lander E."/>
            <person name="Nusbaum C."/>
        </authorList>
    </citation>
    <scope>NUCLEOTIDE SEQUENCE [LARGE SCALE GENOMIC DNA]</scope>
    <source>
        <strain evidence="2">ATCC 38327</strain>
    </source>
</reference>
<proteinExistence type="predicted"/>
<dbReference type="InterPro" id="IPR032675">
    <property type="entry name" value="LRR_dom_sf"/>
</dbReference>
<accession>A0A0L0SD03</accession>
<dbReference type="AlphaFoldDB" id="A0A0L0SD03"/>
<reference evidence="1 2" key="1">
    <citation type="submission" date="2009-11" db="EMBL/GenBank/DDBJ databases">
        <title>Annotation of Allomyces macrogynus ATCC 38327.</title>
        <authorList>
            <consortium name="The Broad Institute Genome Sequencing Platform"/>
            <person name="Russ C."/>
            <person name="Cuomo C."/>
            <person name="Burger G."/>
            <person name="Gray M.W."/>
            <person name="Holland P.W.H."/>
            <person name="King N."/>
            <person name="Lang F.B.F."/>
            <person name="Roger A.J."/>
            <person name="Ruiz-Trillo I."/>
            <person name="Young S.K."/>
            <person name="Zeng Q."/>
            <person name="Gargeya S."/>
            <person name="Fitzgerald M."/>
            <person name="Haas B."/>
            <person name="Abouelleil A."/>
            <person name="Alvarado L."/>
            <person name="Arachchi H.M."/>
            <person name="Berlin A."/>
            <person name="Chapman S.B."/>
            <person name="Gearin G."/>
            <person name="Goldberg J."/>
            <person name="Griggs A."/>
            <person name="Gujja S."/>
            <person name="Hansen M."/>
            <person name="Heiman D."/>
            <person name="Howarth C."/>
            <person name="Larimer J."/>
            <person name="Lui A."/>
            <person name="MacDonald P.J.P."/>
            <person name="McCowen C."/>
            <person name="Montmayeur A."/>
            <person name="Murphy C."/>
            <person name="Neiman D."/>
            <person name="Pearson M."/>
            <person name="Priest M."/>
            <person name="Roberts A."/>
            <person name="Saif S."/>
            <person name="Shea T."/>
            <person name="Sisk P."/>
            <person name="Stolte C."/>
            <person name="Sykes S."/>
            <person name="Wortman J."/>
            <person name="Nusbaum C."/>
            <person name="Birren B."/>
        </authorList>
    </citation>
    <scope>NUCLEOTIDE SEQUENCE [LARGE SCALE GENOMIC DNA]</scope>
    <source>
        <strain evidence="1 2">ATCC 38327</strain>
    </source>
</reference>
<protein>
    <recommendedName>
        <fullName evidence="3">F-box domain-containing protein</fullName>
    </recommendedName>
</protein>
<evidence type="ECO:0008006" key="3">
    <source>
        <dbReference type="Google" id="ProtNLM"/>
    </source>
</evidence>
<dbReference type="SUPFAM" id="SSF52047">
    <property type="entry name" value="RNI-like"/>
    <property type="match status" value="1"/>
</dbReference>
<name>A0A0L0SD03_ALLM3</name>
<dbReference type="EMBL" id="GG745336">
    <property type="protein sequence ID" value="KNE60304.1"/>
    <property type="molecule type" value="Genomic_DNA"/>
</dbReference>